<dbReference type="Gene3D" id="6.10.250.1730">
    <property type="match status" value="1"/>
</dbReference>
<evidence type="ECO:0000256" key="2">
    <source>
        <dbReference type="ARBA" id="ARBA00022771"/>
    </source>
</evidence>
<dbReference type="InterPro" id="IPR049439">
    <property type="entry name" value="TRAFD1-XIAF1_Znf"/>
</dbReference>
<dbReference type="GO" id="GO:0005739">
    <property type="term" value="C:mitochondrion"/>
    <property type="evidence" value="ECO:0007669"/>
    <property type="project" value="TreeGrafter"/>
</dbReference>
<keyword evidence="7" id="KW-1185">Reference proteome</keyword>
<evidence type="ECO:0000256" key="1">
    <source>
        <dbReference type="ARBA" id="ARBA00022723"/>
    </source>
</evidence>
<keyword evidence="3 4" id="KW-0862">Zinc</keyword>
<reference evidence="6 7" key="2">
    <citation type="journal article" date="2023" name="Mol. Biol. Evol.">
        <title>Genomics of Secondarily Temperate Adaptation in the Only Non-Antarctic Icefish.</title>
        <authorList>
            <person name="Rivera-Colon A.G."/>
            <person name="Rayamajhi N."/>
            <person name="Minhas B.F."/>
            <person name="Madrigal G."/>
            <person name="Bilyk K.T."/>
            <person name="Yoon V."/>
            <person name="Hune M."/>
            <person name="Gregory S."/>
            <person name="Cheng C.H.C."/>
            <person name="Catchen J.M."/>
        </authorList>
    </citation>
    <scope>NUCLEOTIDE SEQUENCE [LARGE SCALE GENOMIC DNA]</scope>
    <source>
        <strain evidence="6">JMC-PN-2008</strain>
    </source>
</reference>
<comment type="caution">
    <text evidence="6">The sequence shown here is derived from an EMBL/GenBank/DDBJ whole genome shotgun (WGS) entry which is preliminary data.</text>
</comment>
<dbReference type="Gene3D" id="3.30.40.10">
    <property type="entry name" value="Zinc/RING finger domain, C3HC4 (zinc finger)"/>
    <property type="match status" value="2"/>
</dbReference>
<dbReference type="InterPro" id="IPR001293">
    <property type="entry name" value="Znf_TRAF"/>
</dbReference>
<dbReference type="InterPro" id="IPR051986">
    <property type="entry name" value="Innate_Immune_Apopt_Reg"/>
</dbReference>
<dbReference type="Proteomes" id="UP001346869">
    <property type="component" value="Unassembled WGS sequence"/>
</dbReference>
<evidence type="ECO:0000313" key="7">
    <source>
        <dbReference type="Proteomes" id="UP001346869"/>
    </source>
</evidence>
<accession>A0AAN7XTQ0</accession>
<dbReference type="AlphaFoldDB" id="A0AAN7XTQ0"/>
<keyword evidence="2 4" id="KW-0863">Zinc-finger</keyword>
<feature type="zinc finger region" description="TRAF-type" evidence="4">
    <location>
        <begin position="25"/>
        <end position="101"/>
    </location>
</feature>
<evidence type="ECO:0000256" key="4">
    <source>
        <dbReference type="PROSITE-ProRule" id="PRU00207"/>
    </source>
</evidence>
<evidence type="ECO:0000259" key="5">
    <source>
        <dbReference type="PROSITE" id="PS50145"/>
    </source>
</evidence>
<dbReference type="PANTHER" id="PTHR16295">
    <property type="entry name" value="TRAF-TYPE ZINC FINGER PROTEIN-RELATED"/>
    <property type="match status" value="1"/>
</dbReference>
<evidence type="ECO:0000256" key="3">
    <source>
        <dbReference type="ARBA" id="ARBA00022833"/>
    </source>
</evidence>
<reference evidence="6 7" key="1">
    <citation type="journal article" date="2023" name="Genes (Basel)">
        <title>Chromosome-Level Genome Assembly and Circadian Gene Repertoire of the Patagonia Blennie Eleginops maclovinus-The Closest Ancestral Proxy of Antarctic Cryonotothenioids.</title>
        <authorList>
            <person name="Cheng C.C."/>
            <person name="Rivera-Colon A.G."/>
            <person name="Minhas B.F."/>
            <person name="Wilson L."/>
            <person name="Rayamajhi N."/>
            <person name="Vargas-Chacoff L."/>
            <person name="Catchen J.M."/>
        </authorList>
    </citation>
    <scope>NUCLEOTIDE SEQUENCE [LARGE SCALE GENOMIC DNA]</scope>
    <source>
        <strain evidence="6">JMC-PN-2008</strain>
    </source>
</reference>
<name>A0AAN7XTQ0_ELEMC</name>
<evidence type="ECO:0000313" key="6">
    <source>
        <dbReference type="EMBL" id="KAK5868220.1"/>
    </source>
</evidence>
<organism evidence="6 7">
    <name type="scientific">Eleginops maclovinus</name>
    <name type="common">Patagonian blennie</name>
    <name type="synonym">Eleginus maclovinus</name>
    <dbReference type="NCBI Taxonomy" id="56733"/>
    <lineage>
        <taxon>Eukaryota</taxon>
        <taxon>Metazoa</taxon>
        <taxon>Chordata</taxon>
        <taxon>Craniata</taxon>
        <taxon>Vertebrata</taxon>
        <taxon>Euteleostomi</taxon>
        <taxon>Actinopterygii</taxon>
        <taxon>Neopterygii</taxon>
        <taxon>Teleostei</taxon>
        <taxon>Neoteleostei</taxon>
        <taxon>Acanthomorphata</taxon>
        <taxon>Eupercaria</taxon>
        <taxon>Perciformes</taxon>
        <taxon>Notothenioidei</taxon>
        <taxon>Eleginopidae</taxon>
        <taxon>Eleginops</taxon>
    </lineage>
</organism>
<dbReference type="InterPro" id="IPR031220">
    <property type="entry name" value="XAF1_C_sf"/>
</dbReference>
<dbReference type="Pfam" id="PF21366">
    <property type="entry name" value="TRAFD1-XIAF1_ZnF"/>
    <property type="match status" value="1"/>
</dbReference>
<dbReference type="PANTHER" id="PTHR16295:SF17">
    <property type="entry name" value="XIAP-ASSOCIATED FACTOR 1"/>
    <property type="match status" value="1"/>
</dbReference>
<feature type="domain" description="TRAF-type" evidence="5">
    <location>
        <begin position="25"/>
        <end position="101"/>
    </location>
</feature>
<gene>
    <name evidence="6" type="ORF">PBY51_009254</name>
</gene>
<sequence>MDKQEATRTCGQCHKEVAEVNFALHETHCTRFLVPCPDCQEMVHKEHLDTHREEQHTLVKCSKCHQKMERCQLLDHESDECEQRLQTCQFCDLELPVKDLQDHDVVCGSRTELCMECGRYVTLRLRPGHASTCPGVHNGSGPPESTGKLTPNKVSCSRCWASFPVEVIEEHKRGCVSSMTLLDDEDEEVDIEDEDQLEEEEHNGLDVSELGATIYEAPHFLSSRPSRYPGVEEGKKEDPDQISCCPHCHLALPFPTLRWHQVKCEIHAVLK</sequence>
<keyword evidence="1 4" id="KW-0479">Metal-binding</keyword>
<protein>
    <recommendedName>
        <fullName evidence="5">TRAF-type domain-containing protein</fullName>
    </recommendedName>
</protein>
<dbReference type="GO" id="GO:0008270">
    <property type="term" value="F:zinc ion binding"/>
    <property type="evidence" value="ECO:0007669"/>
    <property type="project" value="UniProtKB-KW"/>
</dbReference>
<dbReference type="PROSITE" id="PS50145">
    <property type="entry name" value="ZF_TRAF"/>
    <property type="match status" value="1"/>
</dbReference>
<proteinExistence type="predicted"/>
<dbReference type="InterPro" id="IPR013083">
    <property type="entry name" value="Znf_RING/FYVE/PHD"/>
</dbReference>
<dbReference type="EMBL" id="JAUZQC010000007">
    <property type="protein sequence ID" value="KAK5868220.1"/>
    <property type="molecule type" value="Genomic_DNA"/>
</dbReference>